<dbReference type="InterPro" id="IPR002523">
    <property type="entry name" value="MgTranspt_CorA/ZnTranspt_ZntB"/>
</dbReference>
<feature type="coiled-coil region" evidence="1">
    <location>
        <begin position="2"/>
        <end position="59"/>
    </location>
</feature>
<comment type="caution">
    <text evidence="3">The sequence shown here is derived from an EMBL/GenBank/DDBJ whole genome shotgun (WGS) entry which is preliminary data.</text>
</comment>
<name>A0A9P5CSS2_CRYP1</name>
<dbReference type="Gene3D" id="1.20.58.340">
    <property type="entry name" value="Magnesium transport protein CorA, transmembrane region"/>
    <property type="match status" value="1"/>
</dbReference>
<organism evidence="3 4">
    <name type="scientific">Cryphonectria parasitica (strain ATCC 38755 / EP155)</name>
    <dbReference type="NCBI Taxonomy" id="660469"/>
    <lineage>
        <taxon>Eukaryota</taxon>
        <taxon>Fungi</taxon>
        <taxon>Dikarya</taxon>
        <taxon>Ascomycota</taxon>
        <taxon>Pezizomycotina</taxon>
        <taxon>Sordariomycetes</taxon>
        <taxon>Sordariomycetidae</taxon>
        <taxon>Diaporthales</taxon>
        <taxon>Cryphonectriaceae</taxon>
        <taxon>Cryphonectria-Endothia species complex</taxon>
        <taxon>Cryphonectria</taxon>
    </lineage>
</organism>
<proteinExistence type="predicted"/>
<protein>
    <submittedName>
        <fullName evidence="3">Uncharacterized protein</fullName>
    </submittedName>
</protein>
<dbReference type="Proteomes" id="UP000803844">
    <property type="component" value="Unassembled WGS sequence"/>
</dbReference>
<dbReference type="AlphaFoldDB" id="A0A9P5CSS2"/>
<keyword evidence="2" id="KW-0812">Transmembrane</keyword>
<dbReference type="EMBL" id="MU032344">
    <property type="protein sequence ID" value="KAF3769578.1"/>
    <property type="molecule type" value="Genomic_DNA"/>
</dbReference>
<sequence>MIRRVQEEKELVCRDLMEFEEKEEQNKLERWMKQAQMKLKRLEEDAQRVRKSLVTLLDLRQRQVNAEGVVNSELQSKIFVVFTAATVVFTPLSWISSLMALDIVDFSPPDSQPWSRNQALAASLVTMAASVVLILLCLLGWRWYEKISSSVQHEDPSTIYGSSRLWKRALRSIGRRKEKDAVIRPHS</sequence>
<dbReference type="RefSeq" id="XP_040780539.1">
    <property type="nucleotide sequence ID" value="XM_040922821.1"/>
</dbReference>
<feature type="transmembrane region" description="Helical" evidence="2">
    <location>
        <begin position="78"/>
        <end position="99"/>
    </location>
</feature>
<evidence type="ECO:0000313" key="4">
    <source>
        <dbReference type="Proteomes" id="UP000803844"/>
    </source>
</evidence>
<dbReference type="OrthoDB" id="195446at2759"/>
<evidence type="ECO:0000256" key="2">
    <source>
        <dbReference type="SAM" id="Phobius"/>
    </source>
</evidence>
<reference evidence="3" key="1">
    <citation type="journal article" date="2020" name="Phytopathology">
        <title>Genome sequence of the chestnut blight fungus Cryphonectria parasitica EP155: A fundamental resource for an archetypical invasive plant pathogen.</title>
        <authorList>
            <person name="Crouch J.A."/>
            <person name="Dawe A."/>
            <person name="Aerts A."/>
            <person name="Barry K."/>
            <person name="Churchill A.C.L."/>
            <person name="Grimwood J."/>
            <person name="Hillman B."/>
            <person name="Milgroom M.G."/>
            <person name="Pangilinan J."/>
            <person name="Smith M."/>
            <person name="Salamov A."/>
            <person name="Schmutz J."/>
            <person name="Yadav J."/>
            <person name="Grigoriev I.V."/>
            <person name="Nuss D."/>
        </authorList>
    </citation>
    <scope>NUCLEOTIDE SEQUENCE</scope>
    <source>
        <strain evidence="3">EP155</strain>
    </source>
</reference>
<gene>
    <name evidence="3" type="ORF">M406DRAFT_354054</name>
</gene>
<feature type="transmembrane region" description="Helical" evidence="2">
    <location>
        <begin position="119"/>
        <end position="141"/>
    </location>
</feature>
<keyword evidence="4" id="KW-1185">Reference proteome</keyword>
<dbReference type="GeneID" id="63839950"/>
<keyword evidence="2" id="KW-0472">Membrane</keyword>
<keyword evidence="1" id="KW-0175">Coiled coil</keyword>
<evidence type="ECO:0000313" key="3">
    <source>
        <dbReference type="EMBL" id="KAF3769578.1"/>
    </source>
</evidence>
<accession>A0A9P5CSS2</accession>
<evidence type="ECO:0000256" key="1">
    <source>
        <dbReference type="SAM" id="Coils"/>
    </source>
</evidence>
<dbReference type="Pfam" id="PF01544">
    <property type="entry name" value="CorA"/>
    <property type="match status" value="1"/>
</dbReference>
<keyword evidence="2" id="KW-1133">Transmembrane helix</keyword>